<evidence type="ECO:0000313" key="2">
    <source>
        <dbReference type="Proteomes" id="UP000093000"/>
    </source>
</evidence>
<keyword evidence="2" id="KW-1185">Reference proteome</keyword>
<organism evidence="1 2">
    <name type="scientific">Choanephora cucurbitarum</name>
    <dbReference type="NCBI Taxonomy" id="101091"/>
    <lineage>
        <taxon>Eukaryota</taxon>
        <taxon>Fungi</taxon>
        <taxon>Fungi incertae sedis</taxon>
        <taxon>Mucoromycota</taxon>
        <taxon>Mucoromycotina</taxon>
        <taxon>Mucoromycetes</taxon>
        <taxon>Mucorales</taxon>
        <taxon>Mucorineae</taxon>
        <taxon>Choanephoraceae</taxon>
        <taxon>Choanephoroideae</taxon>
        <taxon>Choanephora</taxon>
    </lineage>
</organism>
<gene>
    <name evidence="1" type="ORF">A0J61_11713</name>
</gene>
<evidence type="ECO:0008006" key="3">
    <source>
        <dbReference type="Google" id="ProtNLM"/>
    </source>
</evidence>
<feature type="non-terminal residue" evidence="1">
    <location>
        <position position="54"/>
    </location>
</feature>
<dbReference type="InParanoid" id="A0A1C7MTZ7"/>
<reference evidence="1 2" key="1">
    <citation type="submission" date="2016-03" db="EMBL/GenBank/DDBJ databases">
        <title>Choanephora cucurbitarum.</title>
        <authorList>
            <person name="Min B."/>
            <person name="Park H."/>
            <person name="Park J.-H."/>
            <person name="Shin H.-D."/>
            <person name="Choi I.-G."/>
        </authorList>
    </citation>
    <scope>NUCLEOTIDE SEQUENCE [LARGE SCALE GENOMIC DNA]</scope>
    <source>
        <strain evidence="1 2">KUS-F28377</strain>
    </source>
</reference>
<sequence length="54" mass="6056">MTPSSPSTSDFTMTIWNANGVARQAISTVTDYLYDSSLIFITETWLLPPLRFPT</sequence>
<protein>
    <recommendedName>
        <fullName evidence="3">Endonuclease/exonuclease/phosphatase domain-containing protein</fullName>
    </recommendedName>
</protein>
<proteinExistence type="predicted"/>
<evidence type="ECO:0000313" key="1">
    <source>
        <dbReference type="EMBL" id="OBZ80237.1"/>
    </source>
</evidence>
<dbReference type="AlphaFoldDB" id="A0A1C7MTZ7"/>
<dbReference type="EMBL" id="LUGH01002376">
    <property type="protein sequence ID" value="OBZ80237.1"/>
    <property type="molecule type" value="Genomic_DNA"/>
</dbReference>
<comment type="caution">
    <text evidence="1">The sequence shown here is derived from an EMBL/GenBank/DDBJ whole genome shotgun (WGS) entry which is preliminary data.</text>
</comment>
<accession>A0A1C7MTZ7</accession>
<dbReference type="OrthoDB" id="2207231at2759"/>
<name>A0A1C7MTZ7_9FUNG</name>
<dbReference type="Proteomes" id="UP000093000">
    <property type="component" value="Unassembled WGS sequence"/>
</dbReference>